<reference evidence="1" key="1">
    <citation type="submission" date="2019-08" db="EMBL/GenBank/DDBJ databases">
        <authorList>
            <person name="Kucharzyk K."/>
            <person name="Murdoch R.W."/>
            <person name="Higgins S."/>
            <person name="Loffler F."/>
        </authorList>
    </citation>
    <scope>NUCLEOTIDE SEQUENCE</scope>
</reference>
<dbReference type="EMBL" id="VSSQ01006915">
    <property type="protein sequence ID" value="MPM34244.1"/>
    <property type="molecule type" value="Genomic_DNA"/>
</dbReference>
<proteinExistence type="predicted"/>
<name>A0A644Z852_9ZZZZ</name>
<gene>
    <name evidence="1" type="ORF">SDC9_80826</name>
</gene>
<comment type="caution">
    <text evidence="1">The sequence shown here is derived from an EMBL/GenBank/DDBJ whole genome shotgun (WGS) entry which is preliminary data.</text>
</comment>
<evidence type="ECO:0000313" key="1">
    <source>
        <dbReference type="EMBL" id="MPM34244.1"/>
    </source>
</evidence>
<accession>A0A644Z852</accession>
<protein>
    <submittedName>
        <fullName evidence="1">Uncharacterized protein</fullName>
    </submittedName>
</protein>
<sequence length="198" mass="21193">MDAALLQLACGLNALPGGGNLDEHAINVHALGLVELNDALGARHRRCGVERQSGIHFGRYTAGDDRQNLAAEAHDEPIHQLTYLAAAPAGHALLQQRRIFGLLHGLQDQRGIGRRVLRLESAELVKVSGVSDNGGELFESFELIHAVNPARHGLRSSTVGHPTAWQSNSVFAGMALNCCRSMKLGNICAGPLHRLNAP</sequence>
<dbReference type="AlphaFoldDB" id="A0A644Z852"/>
<organism evidence="1">
    <name type="scientific">bioreactor metagenome</name>
    <dbReference type="NCBI Taxonomy" id="1076179"/>
    <lineage>
        <taxon>unclassified sequences</taxon>
        <taxon>metagenomes</taxon>
        <taxon>ecological metagenomes</taxon>
    </lineage>
</organism>